<dbReference type="Proteomes" id="UP000030686">
    <property type="component" value="Unassembled WGS sequence"/>
</dbReference>
<gene>
    <name evidence="1" type="ORF">PROQFM164_S07g000210</name>
</gene>
<dbReference type="EMBL" id="HG792021">
    <property type="protein sequence ID" value="CDM37862.1"/>
    <property type="molecule type" value="Genomic_DNA"/>
</dbReference>
<evidence type="ECO:0000313" key="1">
    <source>
        <dbReference type="EMBL" id="CDM37862.1"/>
    </source>
</evidence>
<proteinExistence type="predicted"/>
<protein>
    <submittedName>
        <fullName evidence="1">Uncharacterized protein</fullName>
    </submittedName>
</protein>
<organism evidence="1 2">
    <name type="scientific">Penicillium roqueforti (strain FM164)</name>
    <dbReference type="NCBI Taxonomy" id="1365484"/>
    <lineage>
        <taxon>Eukaryota</taxon>
        <taxon>Fungi</taxon>
        <taxon>Dikarya</taxon>
        <taxon>Ascomycota</taxon>
        <taxon>Pezizomycotina</taxon>
        <taxon>Eurotiomycetes</taxon>
        <taxon>Eurotiomycetidae</taxon>
        <taxon>Eurotiales</taxon>
        <taxon>Aspergillaceae</taxon>
        <taxon>Penicillium</taxon>
    </lineage>
</organism>
<evidence type="ECO:0000313" key="2">
    <source>
        <dbReference type="Proteomes" id="UP000030686"/>
    </source>
</evidence>
<dbReference type="AlphaFoldDB" id="W6R7P3"/>
<sequence length="71" mass="8136">MHKIACTSIPASTLPINHVSYPLAEEYQDYVKSSKYTLYFDLRFSTQSRTRNATAWWSRYPSVAASIKPCS</sequence>
<name>W6R7P3_PENRF</name>
<reference evidence="1" key="1">
    <citation type="journal article" date="2014" name="Nat. Commun.">
        <title>Multiple recent horizontal transfers of a large genomic region in cheese making fungi.</title>
        <authorList>
            <person name="Cheeseman K."/>
            <person name="Ropars J."/>
            <person name="Renault P."/>
            <person name="Dupont J."/>
            <person name="Gouzy J."/>
            <person name="Branca A."/>
            <person name="Abraham A.L."/>
            <person name="Ceppi M."/>
            <person name="Conseiller E."/>
            <person name="Debuchy R."/>
            <person name="Malagnac F."/>
            <person name="Goarin A."/>
            <person name="Silar P."/>
            <person name="Lacoste S."/>
            <person name="Sallet E."/>
            <person name="Bensimon A."/>
            <person name="Giraud T."/>
            <person name="Brygoo Y."/>
        </authorList>
    </citation>
    <scope>NUCLEOTIDE SEQUENCE [LARGE SCALE GENOMIC DNA]</scope>
    <source>
        <strain evidence="1">FM164</strain>
    </source>
</reference>
<keyword evidence="2" id="KW-1185">Reference proteome</keyword>
<accession>W6R7P3</accession>